<feature type="transmembrane region" description="Helical" evidence="1">
    <location>
        <begin position="12"/>
        <end position="34"/>
    </location>
</feature>
<evidence type="ECO:0000256" key="1">
    <source>
        <dbReference type="SAM" id="Phobius"/>
    </source>
</evidence>
<name>A0A1I7UPM0_9PELO</name>
<proteinExistence type="predicted"/>
<keyword evidence="2" id="KW-1185">Reference proteome</keyword>
<organism evidence="2 3">
    <name type="scientific">Caenorhabditis tropicalis</name>
    <dbReference type="NCBI Taxonomy" id="1561998"/>
    <lineage>
        <taxon>Eukaryota</taxon>
        <taxon>Metazoa</taxon>
        <taxon>Ecdysozoa</taxon>
        <taxon>Nematoda</taxon>
        <taxon>Chromadorea</taxon>
        <taxon>Rhabditida</taxon>
        <taxon>Rhabditina</taxon>
        <taxon>Rhabditomorpha</taxon>
        <taxon>Rhabditoidea</taxon>
        <taxon>Rhabditidae</taxon>
        <taxon>Peloderinae</taxon>
        <taxon>Caenorhabditis</taxon>
    </lineage>
</organism>
<dbReference type="WBParaSite" id="Csp11.Scaffold630.g18077.t1">
    <property type="protein sequence ID" value="Csp11.Scaffold630.g18077.t1"/>
    <property type="gene ID" value="Csp11.Scaffold630.g18077"/>
</dbReference>
<sequence length="76" mass="8823">MKDPKAKQEISWSEIVVIFMTLILFFGVGGFFFLRKLGFCKRESIIPNQDTYTVSYNSQSREVPVFQTSDRNGCYI</sequence>
<accession>A0A1I7UPM0</accession>
<dbReference type="Proteomes" id="UP000095282">
    <property type="component" value="Unplaced"/>
</dbReference>
<dbReference type="AlphaFoldDB" id="A0A1I7UPM0"/>
<keyword evidence="1" id="KW-1133">Transmembrane helix</keyword>
<keyword evidence="1" id="KW-0472">Membrane</keyword>
<evidence type="ECO:0000313" key="3">
    <source>
        <dbReference type="WBParaSite" id="Csp11.Scaffold630.g18077.t1"/>
    </source>
</evidence>
<evidence type="ECO:0000313" key="2">
    <source>
        <dbReference type="Proteomes" id="UP000095282"/>
    </source>
</evidence>
<keyword evidence="1" id="KW-0812">Transmembrane</keyword>
<reference evidence="3" key="1">
    <citation type="submission" date="2016-11" db="UniProtKB">
        <authorList>
            <consortium name="WormBaseParasite"/>
        </authorList>
    </citation>
    <scope>IDENTIFICATION</scope>
</reference>
<protein>
    <submittedName>
        <fullName evidence="3">Secreted protein</fullName>
    </submittedName>
</protein>